<dbReference type="InterPro" id="IPR023366">
    <property type="entry name" value="ATP_synth_asu-like_sf"/>
</dbReference>
<gene>
    <name evidence="1" type="ORF">UFOVP48_60</name>
</gene>
<sequence length="698" mass="75808">MLKKLTLKPGANRENTRYTNENGWYETDKVRFRQGTPEKIGGWNRISENTFLGVCRSLWNWVTLNAQNLLGVGTNLKYYIENDGVYYDITPIRVEHTLTNPFTTVASSRTVTVLDAGDGYKNGDFVTFTGATAVGGLTISGEYAIAYVSGSTSYTITAATAASTSATGGGTVDAVYQVNTGPAYVNPLFGWGAGPWGSGIWGTSSSSTEALRIWNSDNFGQDLLYGPRGLPLYYWNAAIGSAPLSVSITIASPAVVSSTAVLADKTAIQFQTTGALPTGLTVGTTYYTKYLTSTTFNLALTPGGASINTSGTQSGAAQISPRGVLVSSLYGASSVPLYQNNFLVSDASRFVLVFGTNDYGSTVLDPMLIRWSDQESVVEWFPAATNQAGSLKLSHGSRIITVMQSRQEVVVWTDSTFYSLQYLGAPIVWGSQLLADNISIAGPNAAALAANVVYWMGVDKFYKYDGQVQTLRCDLRQYIYSDINLLQIDQVYASTNEGFNEVWWFYCSANSNTVDKYVVYNYLEDVWYYGSMARTAWLDTGLRNYPIAATYANNLVNHEYGVDDGTLATPLPIEASITSAQFDLDDGNNMAFVWRMLPDLTFRGSTAGTTPSLTMQLLPLKNSGSGYNVPKSVGGTSADAAQAVTATQTYPIDLDTYNGQINIRVRGRQMSMKISSNQLGTQWQLGSPRIDIRPDGRR</sequence>
<reference evidence="1" key="1">
    <citation type="submission" date="2020-04" db="EMBL/GenBank/DDBJ databases">
        <authorList>
            <person name="Chiriac C."/>
            <person name="Salcher M."/>
            <person name="Ghai R."/>
            <person name="Kavagutti S V."/>
        </authorList>
    </citation>
    <scope>NUCLEOTIDE SEQUENCE</scope>
</reference>
<accession>A0A6J5KMZ1</accession>
<evidence type="ECO:0000313" key="1">
    <source>
        <dbReference type="EMBL" id="CAB4123678.1"/>
    </source>
</evidence>
<dbReference type="Gene3D" id="2.40.30.20">
    <property type="match status" value="1"/>
</dbReference>
<name>A0A6J5KMZ1_9CAUD</name>
<protein>
    <submittedName>
        <fullName evidence="1">Uncharacterized protein</fullName>
    </submittedName>
</protein>
<organism evidence="1">
    <name type="scientific">uncultured Caudovirales phage</name>
    <dbReference type="NCBI Taxonomy" id="2100421"/>
    <lineage>
        <taxon>Viruses</taxon>
        <taxon>Duplodnaviria</taxon>
        <taxon>Heunggongvirae</taxon>
        <taxon>Uroviricota</taxon>
        <taxon>Caudoviricetes</taxon>
        <taxon>Peduoviridae</taxon>
        <taxon>Maltschvirus</taxon>
        <taxon>Maltschvirus maltsch</taxon>
    </lineage>
</organism>
<dbReference type="EMBL" id="LR796172">
    <property type="protein sequence ID" value="CAB4123678.1"/>
    <property type="molecule type" value="Genomic_DNA"/>
</dbReference>
<proteinExistence type="predicted"/>